<accession>A0ABY7C8C5</accession>
<reference evidence="2" key="1">
    <citation type="submission" date="2022-10" db="EMBL/GenBank/DDBJ databases">
        <title>Puccinia triticina Genome sequencing and assembly.</title>
        <authorList>
            <person name="Li C."/>
        </authorList>
    </citation>
    <scope>NUCLEOTIDE SEQUENCE</scope>
    <source>
        <strain evidence="2">Pt15</strain>
    </source>
</reference>
<proteinExistence type="predicted"/>
<feature type="region of interest" description="Disordered" evidence="1">
    <location>
        <begin position="1"/>
        <end position="50"/>
    </location>
</feature>
<evidence type="ECO:0000256" key="1">
    <source>
        <dbReference type="SAM" id="MobiDB-lite"/>
    </source>
</evidence>
<evidence type="ECO:0008006" key="4">
    <source>
        <dbReference type="Google" id="ProtNLM"/>
    </source>
</evidence>
<name>A0ABY7C8C5_9BASI</name>
<dbReference type="EMBL" id="CP110421">
    <property type="protein sequence ID" value="WAQ81426.1"/>
    <property type="molecule type" value="Genomic_DNA"/>
</dbReference>
<gene>
    <name evidence="2" type="ORF">PtA15_1A767</name>
</gene>
<evidence type="ECO:0000313" key="3">
    <source>
        <dbReference type="Proteomes" id="UP001164743"/>
    </source>
</evidence>
<protein>
    <recommendedName>
        <fullName evidence="4">Cyanovirin-N domain-containing protein</fullName>
    </recommendedName>
</protein>
<evidence type="ECO:0000313" key="2">
    <source>
        <dbReference type="EMBL" id="WAQ81426.1"/>
    </source>
</evidence>
<sequence length="177" mass="19046">MRKLAPTSPPNWQNGPTHHSTIVEPSNTPSLPTLRSSPAVRGSSRRQSFHQPSCTCFQNMNLYIPTRFLLLVALMAGFSAVDIMMCPDCQVDVDPHPIPGLRYCSARIMCQFDSPNHSHGTCGAELVMGTRVYACSACRKLVGERGGSCGVSHDAICDGSDPPRRPTLSSGSTAISN</sequence>
<feature type="compositionally biased region" description="Polar residues" evidence="1">
    <location>
        <begin position="10"/>
        <end position="36"/>
    </location>
</feature>
<organism evidence="2 3">
    <name type="scientific">Puccinia triticina</name>
    <dbReference type="NCBI Taxonomy" id="208348"/>
    <lineage>
        <taxon>Eukaryota</taxon>
        <taxon>Fungi</taxon>
        <taxon>Dikarya</taxon>
        <taxon>Basidiomycota</taxon>
        <taxon>Pucciniomycotina</taxon>
        <taxon>Pucciniomycetes</taxon>
        <taxon>Pucciniales</taxon>
        <taxon>Pucciniaceae</taxon>
        <taxon>Puccinia</taxon>
    </lineage>
</organism>
<keyword evidence="3" id="KW-1185">Reference proteome</keyword>
<dbReference type="GeneID" id="77806723"/>
<dbReference type="Proteomes" id="UP001164743">
    <property type="component" value="Chromosome 1A"/>
</dbReference>
<dbReference type="RefSeq" id="XP_053016981.1">
    <property type="nucleotide sequence ID" value="XM_053165828.1"/>
</dbReference>